<feature type="signal peptide" evidence="2">
    <location>
        <begin position="1"/>
        <end position="24"/>
    </location>
</feature>
<dbReference type="EMBL" id="JBIBSM010000005">
    <property type="protein sequence ID" value="MFF8276688.1"/>
    <property type="molecule type" value="Genomic_DNA"/>
</dbReference>
<protein>
    <recommendedName>
        <fullName evidence="5">Lipoprotein</fullName>
    </recommendedName>
</protein>
<keyword evidence="2" id="KW-0732">Signal</keyword>
<evidence type="ECO:0000256" key="1">
    <source>
        <dbReference type="SAM" id="MobiDB-lite"/>
    </source>
</evidence>
<dbReference type="RefSeq" id="WP_391934132.1">
    <property type="nucleotide sequence ID" value="NZ_JBIBSM010000005.1"/>
</dbReference>
<dbReference type="PROSITE" id="PS51257">
    <property type="entry name" value="PROKAR_LIPOPROTEIN"/>
    <property type="match status" value="1"/>
</dbReference>
<sequence length="253" mass="25269">MRATALRRTAVAATTVSLALLVTACGGGKEDSGDKGKDAPKASASASAAPDTKALSAAELEKLIVEQADVPGYQVQKAKPTDVVPSSAVTTDKPACKPLADALSFIATGNPGASVQRKAIAEPKKDTASSPEDIAGALGAPVTAVTLGSYDGNGAQNAFASLKTAGTECAGGFTLNGGGEKTKISKVAPEAVTAGEEAVAFTVTTDMDGEPFISKVVAFRKGNTLASFSVISLAGKVKEFPKAVVDAQAAKLA</sequence>
<accession>A0ABW6YA37</accession>
<evidence type="ECO:0000256" key="2">
    <source>
        <dbReference type="SAM" id="SignalP"/>
    </source>
</evidence>
<evidence type="ECO:0000313" key="4">
    <source>
        <dbReference type="Proteomes" id="UP001603013"/>
    </source>
</evidence>
<feature type="region of interest" description="Disordered" evidence="1">
    <location>
        <begin position="27"/>
        <end position="51"/>
    </location>
</feature>
<evidence type="ECO:0000313" key="3">
    <source>
        <dbReference type="EMBL" id="MFF8276688.1"/>
    </source>
</evidence>
<dbReference type="Proteomes" id="UP001603013">
    <property type="component" value="Unassembled WGS sequence"/>
</dbReference>
<proteinExistence type="predicted"/>
<name>A0ABW6YA37_9ACTN</name>
<keyword evidence="4" id="KW-1185">Reference proteome</keyword>
<comment type="caution">
    <text evidence="3">The sequence shown here is derived from an EMBL/GenBank/DDBJ whole genome shotgun (WGS) entry which is preliminary data.</text>
</comment>
<evidence type="ECO:0008006" key="5">
    <source>
        <dbReference type="Google" id="ProtNLM"/>
    </source>
</evidence>
<reference evidence="3 4" key="1">
    <citation type="submission" date="2024-10" db="EMBL/GenBank/DDBJ databases">
        <title>The Natural Products Discovery Center: Release of the First 8490 Sequenced Strains for Exploring Actinobacteria Biosynthetic Diversity.</title>
        <authorList>
            <person name="Kalkreuter E."/>
            <person name="Kautsar S.A."/>
            <person name="Yang D."/>
            <person name="Bader C.D."/>
            <person name="Teijaro C.N."/>
            <person name="Fluegel L."/>
            <person name="Davis C.M."/>
            <person name="Simpson J.R."/>
            <person name="Lauterbach L."/>
            <person name="Steele A.D."/>
            <person name="Gui C."/>
            <person name="Meng S."/>
            <person name="Li G."/>
            <person name="Viehrig K."/>
            <person name="Ye F."/>
            <person name="Su P."/>
            <person name="Kiefer A.F."/>
            <person name="Nichols A."/>
            <person name="Cepeda A.J."/>
            <person name="Yan W."/>
            <person name="Fan B."/>
            <person name="Jiang Y."/>
            <person name="Adhikari A."/>
            <person name="Zheng C.-J."/>
            <person name="Schuster L."/>
            <person name="Cowan T.M."/>
            <person name="Smanski M.J."/>
            <person name="Chevrette M.G."/>
            <person name="De Carvalho L.P.S."/>
            <person name="Shen B."/>
        </authorList>
    </citation>
    <scope>NUCLEOTIDE SEQUENCE [LARGE SCALE GENOMIC DNA]</scope>
    <source>
        <strain evidence="3 4">NPDC015755</strain>
    </source>
</reference>
<feature type="chain" id="PRO_5046520125" description="Lipoprotein" evidence="2">
    <location>
        <begin position="25"/>
        <end position="253"/>
    </location>
</feature>
<organism evidence="3 4">
    <name type="scientific">Streptomyces lateritius</name>
    <dbReference type="NCBI Taxonomy" id="67313"/>
    <lineage>
        <taxon>Bacteria</taxon>
        <taxon>Bacillati</taxon>
        <taxon>Actinomycetota</taxon>
        <taxon>Actinomycetes</taxon>
        <taxon>Kitasatosporales</taxon>
        <taxon>Streptomycetaceae</taxon>
        <taxon>Streptomyces</taxon>
    </lineage>
</organism>
<feature type="compositionally biased region" description="Low complexity" evidence="1">
    <location>
        <begin position="41"/>
        <end position="51"/>
    </location>
</feature>
<feature type="compositionally biased region" description="Basic and acidic residues" evidence="1">
    <location>
        <begin position="28"/>
        <end position="40"/>
    </location>
</feature>
<gene>
    <name evidence="3" type="ORF">ACF05T_11350</name>
</gene>